<dbReference type="SUPFAM" id="SSF46689">
    <property type="entry name" value="Homeodomain-like"/>
    <property type="match status" value="1"/>
</dbReference>
<feature type="domain" description="HTH tetR-type" evidence="3">
    <location>
        <begin position="2"/>
        <end position="62"/>
    </location>
</feature>
<accession>A0A3M9NAN9</accession>
<reference evidence="4 5" key="1">
    <citation type="submission" date="2018-11" db="EMBL/GenBank/DDBJ databases">
        <title>Draft genome sequence of Ferruginibacter sp. BO-59.</title>
        <authorList>
            <person name="Im W.T."/>
        </authorList>
    </citation>
    <scope>NUCLEOTIDE SEQUENCE [LARGE SCALE GENOMIC DNA]</scope>
    <source>
        <strain evidence="4 5">BO-59</strain>
    </source>
</reference>
<evidence type="ECO:0000259" key="3">
    <source>
        <dbReference type="PROSITE" id="PS50977"/>
    </source>
</evidence>
<gene>
    <name evidence="4" type="ORF">EFY79_16610</name>
</gene>
<feature type="DNA-binding region" description="H-T-H motif" evidence="2">
    <location>
        <begin position="25"/>
        <end position="44"/>
    </location>
</feature>
<sequence>MATTKERIIQNSKRLFSENGIANTRLQQIADETQISVGNLAYHYANKEEIVQGVYNQILGELSGILEMNKVYPGLDSFDMKFSNLYSFMEKNIFYFTNFWEIKRNYPIVHGKIMAFNKKIQSKLKKRINENVDRGSLIKEGSRKTYDLLASALLNSINTWLPMQILNEKTPKEKNFRSYMWNLIFPYLTQQGLKEFEVVQF</sequence>
<dbReference type="Proteomes" id="UP000267223">
    <property type="component" value="Unassembled WGS sequence"/>
</dbReference>
<keyword evidence="1 2" id="KW-0238">DNA-binding</keyword>
<evidence type="ECO:0000313" key="5">
    <source>
        <dbReference type="Proteomes" id="UP000267223"/>
    </source>
</evidence>
<keyword evidence="5" id="KW-1185">Reference proteome</keyword>
<dbReference type="EMBL" id="RJJR01000014">
    <property type="protein sequence ID" value="RNI34313.1"/>
    <property type="molecule type" value="Genomic_DNA"/>
</dbReference>
<dbReference type="AlphaFoldDB" id="A0A3M9NAN9"/>
<dbReference type="PROSITE" id="PS50977">
    <property type="entry name" value="HTH_TETR_2"/>
    <property type="match status" value="1"/>
</dbReference>
<evidence type="ECO:0000256" key="1">
    <source>
        <dbReference type="ARBA" id="ARBA00023125"/>
    </source>
</evidence>
<proteinExistence type="predicted"/>
<dbReference type="InterPro" id="IPR050624">
    <property type="entry name" value="HTH-type_Tx_Regulator"/>
</dbReference>
<dbReference type="PANTHER" id="PTHR43479">
    <property type="entry name" value="ACREF/ENVCD OPERON REPRESSOR-RELATED"/>
    <property type="match status" value="1"/>
</dbReference>
<dbReference type="Gene3D" id="1.10.357.10">
    <property type="entry name" value="Tetracycline Repressor, domain 2"/>
    <property type="match status" value="1"/>
</dbReference>
<dbReference type="Pfam" id="PF00440">
    <property type="entry name" value="TetR_N"/>
    <property type="match status" value="1"/>
</dbReference>
<dbReference type="OrthoDB" id="9787680at2"/>
<dbReference type="PANTHER" id="PTHR43479:SF11">
    <property type="entry name" value="ACREF_ENVCD OPERON REPRESSOR-RELATED"/>
    <property type="match status" value="1"/>
</dbReference>
<evidence type="ECO:0000313" key="4">
    <source>
        <dbReference type="EMBL" id="RNI34313.1"/>
    </source>
</evidence>
<dbReference type="GO" id="GO:0003677">
    <property type="term" value="F:DNA binding"/>
    <property type="evidence" value="ECO:0007669"/>
    <property type="project" value="UniProtKB-UniRule"/>
</dbReference>
<dbReference type="PRINTS" id="PR00455">
    <property type="entry name" value="HTHTETR"/>
</dbReference>
<dbReference type="InterPro" id="IPR009057">
    <property type="entry name" value="Homeodomain-like_sf"/>
</dbReference>
<organism evidence="4 5">
    <name type="scientific">Hanamia caeni</name>
    <dbReference type="NCBI Taxonomy" id="2294116"/>
    <lineage>
        <taxon>Bacteria</taxon>
        <taxon>Pseudomonadati</taxon>
        <taxon>Bacteroidota</taxon>
        <taxon>Chitinophagia</taxon>
        <taxon>Chitinophagales</taxon>
        <taxon>Chitinophagaceae</taxon>
        <taxon>Hanamia</taxon>
    </lineage>
</organism>
<protein>
    <submittedName>
        <fullName evidence="4">TetR/AcrR family transcriptional regulator</fullName>
    </submittedName>
</protein>
<dbReference type="RefSeq" id="WP_123121854.1">
    <property type="nucleotide sequence ID" value="NZ_RJJR01000014.1"/>
</dbReference>
<comment type="caution">
    <text evidence="4">The sequence shown here is derived from an EMBL/GenBank/DDBJ whole genome shotgun (WGS) entry which is preliminary data.</text>
</comment>
<evidence type="ECO:0000256" key="2">
    <source>
        <dbReference type="PROSITE-ProRule" id="PRU00335"/>
    </source>
</evidence>
<name>A0A3M9NAN9_9BACT</name>
<dbReference type="InterPro" id="IPR001647">
    <property type="entry name" value="HTH_TetR"/>
</dbReference>